<protein>
    <submittedName>
        <fullName evidence="2">Uncharacterized protein</fullName>
    </submittedName>
</protein>
<dbReference type="AlphaFoldDB" id="A0A8D2CR12"/>
<accession>A0A8D2CR12</accession>
<evidence type="ECO:0000256" key="1">
    <source>
        <dbReference type="SAM" id="Phobius"/>
    </source>
</evidence>
<reference evidence="2" key="1">
    <citation type="submission" date="2025-08" db="UniProtKB">
        <authorList>
            <consortium name="Ensembl"/>
        </authorList>
    </citation>
    <scope>IDENTIFICATION</scope>
</reference>
<proteinExistence type="predicted"/>
<keyword evidence="1" id="KW-0472">Membrane</keyword>
<evidence type="ECO:0000313" key="3">
    <source>
        <dbReference type="Proteomes" id="UP000694564"/>
    </source>
</evidence>
<name>A0A8D2CR12_SCIVU</name>
<dbReference type="Ensembl" id="ENSSVLT00005014868.1">
    <property type="protein sequence ID" value="ENSSVLP00005013437.1"/>
    <property type="gene ID" value="ENSSVLG00005010665.1"/>
</dbReference>
<reference evidence="2" key="2">
    <citation type="submission" date="2025-09" db="UniProtKB">
        <authorList>
            <consortium name="Ensembl"/>
        </authorList>
    </citation>
    <scope>IDENTIFICATION</scope>
</reference>
<keyword evidence="3" id="KW-1185">Reference proteome</keyword>
<keyword evidence="1" id="KW-0812">Transmembrane</keyword>
<evidence type="ECO:0000313" key="2">
    <source>
        <dbReference type="Ensembl" id="ENSSVLP00005013437.1"/>
    </source>
</evidence>
<dbReference type="Proteomes" id="UP000694564">
    <property type="component" value="Chromosome X"/>
</dbReference>
<dbReference type="GeneTree" id="ENSGT01150000287040"/>
<organism evidence="2 3">
    <name type="scientific">Sciurus vulgaris</name>
    <name type="common">Eurasian red squirrel</name>
    <dbReference type="NCBI Taxonomy" id="55149"/>
    <lineage>
        <taxon>Eukaryota</taxon>
        <taxon>Metazoa</taxon>
        <taxon>Chordata</taxon>
        <taxon>Craniata</taxon>
        <taxon>Vertebrata</taxon>
        <taxon>Euteleostomi</taxon>
        <taxon>Mammalia</taxon>
        <taxon>Eutheria</taxon>
        <taxon>Euarchontoglires</taxon>
        <taxon>Glires</taxon>
        <taxon>Rodentia</taxon>
        <taxon>Sciuromorpha</taxon>
        <taxon>Sciuridae</taxon>
        <taxon>Sciurinae</taxon>
        <taxon>Sciurini</taxon>
        <taxon>Sciurus</taxon>
    </lineage>
</organism>
<sequence length="143" mass="16059">MAIIKNTNNNRCWRGCGEKGTLIHCWWGCKLVQPLWKAVFLRKSAILIPPASLFLLRIALAILGFLFFQMNFIIACSISVTYTIGILSGIAFNLYSTFGSMAILTILILPIQEHGRSFHLLRFSLISFFSVHSSHCRGLSPLL</sequence>
<feature type="transmembrane region" description="Helical" evidence="1">
    <location>
        <begin position="54"/>
        <end position="80"/>
    </location>
</feature>
<keyword evidence="1" id="KW-1133">Transmembrane helix</keyword>